<dbReference type="PANTHER" id="PTHR15503:SF22">
    <property type="entry name" value="TRANSPOSON TY3-I GAG POLYPROTEIN"/>
    <property type="match status" value="1"/>
</dbReference>
<dbReference type="KEGG" id="tasa:A1Q1_05372"/>
<dbReference type="EMBL" id="ALBS01000304">
    <property type="protein sequence ID" value="EJT46161.1"/>
    <property type="molecule type" value="Genomic_DNA"/>
</dbReference>
<protein>
    <recommendedName>
        <fullName evidence="2">Retrotransposon gag domain-containing protein</fullName>
    </recommendedName>
</protein>
<dbReference type="Proteomes" id="UP000002748">
    <property type="component" value="Unassembled WGS sequence"/>
</dbReference>
<feature type="region of interest" description="Disordered" evidence="1">
    <location>
        <begin position="1"/>
        <end position="21"/>
    </location>
</feature>
<name>J5SKS6_TRIAS</name>
<accession>J5SKS6</accession>
<evidence type="ECO:0000259" key="2">
    <source>
        <dbReference type="Pfam" id="PF03732"/>
    </source>
</evidence>
<evidence type="ECO:0000256" key="1">
    <source>
        <dbReference type="SAM" id="MobiDB-lite"/>
    </source>
</evidence>
<proteinExistence type="predicted"/>
<dbReference type="VEuPathDB" id="FungiDB:A1Q1_05372"/>
<sequence>MSANNADFDSAPEPFRGTRSQVGPFLAQLDEEFKAQPDVFSSDHAKKVTYATSNLRGAAMKWVLAHPEATQGTWDQFVKEFCERFGNPDESQTAFNQLKKLKQHGSAKGYLQRFNIYAEKAKLDDNTKKNKWFYRGLADDVKDSLMASDWDWKMDFNQFADMVVKIDTKLHPPHLNEQENRYGQ</sequence>
<dbReference type="RefSeq" id="XP_014177579.1">
    <property type="nucleotide sequence ID" value="XM_014322104.1"/>
</dbReference>
<comment type="caution">
    <text evidence="3">The sequence shown here is derived from an EMBL/GenBank/DDBJ whole genome shotgun (WGS) entry which is preliminary data.</text>
</comment>
<feature type="domain" description="Retrotransposon gag" evidence="2">
    <location>
        <begin position="50"/>
        <end position="138"/>
    </location>
</feature>
<dbReference type="PANTHER" id="PTHR15503">
    <property type="entry name" value="LDOC1 RELATED"/>
    <property type="match status" value="1"/>
</dbReference>
<evidence type="ECO:0000313" key="3">
    <source>
        <dbReference type="EMBL" id="EJT46161.1"/>
    </source>
</evidence>
<dbReference type="InterPro" id="IPR032567">
    <property type="entry name" value="RTL1-rel"/>
</dbReference>
<dbReference type="InterPro" id="IPR005162">
    <property type="entry name" value="Retrotrans_gag_dom"/>
</dbReference>
<organism evidence="3 4">
    <name type="scientific">Trichosporon asahii var. asahii (strain ATCC 90039 / CBS 2479 / JCM 2466 / KCTC 7840 / NBRC 103889/ NCYC 2677 / UAMH 7654)</name>
    <name type="common">Yeast</name>
    <dbReference type="NCBI Taxonomy" id="1186058"/>
    <lineage>
        <taxon>Eukaryota</taxon>
        <taxon>Fungi</taxon>
        <taxon>Dikarya</taxon>
        <taxon>Basidiomycota</taxon>
        <taxon>Agaricomycotina</taxon>
        <taxon>Tremellomycetes</taxon>
        <taxon>Trichosporonales</taxon>
        <taxon>Trichosporonaceae</taxon>
        <taxon>Trichosporon</taxon>
    </lineage>
</organism>
<gene>
    <name evidence="3" type="ORF">A1Q1_05372</name>
</gene>
<reference evidence="3 4" key="1">
    <citation type="journal article" date="2012" name="Eukaryot. Cell">
        <title>Draft genome sequence of CBS 2479, the standard type strain of Trichosporon asahii.</title>
        <authorList>
            <person name="Yang R.Y."/>
            <person name="Li H.T."/>
            <person name="Zhu H."/>
            <person name="Zhou G.P."/>
            <person name="Wang M."/>
            <person name="Wang L."/>
        </authorList>
    </citation>
    <scope>NUCLEOTIDE SEQUENCE [LARGE SCALE GENOMIC DNA]</scope>
    <source>
        <strain evidence="4">ATCC 90039 / CBS 2479 / JCM 2466 / KCTC 7840 / NCYC 2677 / UAMH 7654</strain>
    </source>
</reference>
<dbReference type="HOGENOM" id="CLU_1469218_0_0_1"/>
<dbReference type="Pfam" id="PF03732">
    <property type="entry name" value="Retrotrans_gag"/>
    <property type="match status" value="1"/>
</dbReference>
<dbReference type="GeneID" id="25988884"/>
<dbReference type="AlphaFoldDB" id="J5SKS6"/>
<evidence type="ECO:0000313" key="4">
    <source>
        <dbReference type="Proteomes" id="UP000002748"/>
    </source>
</evidence>